<dbReference type="InterPro" id="IPR036864">
    <property type="entry name" value="Zn2-C6_fun-type_DNA-bd_sf"/>
</dbReference>
<dbReference type="PANTHER" id="PTHR46910:SF38">
    <property type="entry name" value="ZN(2)-C6 FUNGAL-TYPE DOMAIN-CONTAINING PROTEIN"/>
    <property type="match status" value="1"/>
</dbReference>
<reference evidence="4" key="1">
    <citation type="submission" date="2016-03" db="EMBL/GenBank/DDBJ databases">
        <title>Draft genome sequence of Rosellinia necatrix.</title>
        <authorList>
            <person name="Kanematsu S."/>
        </authorList>
    </citation>
    <scope>NUCLEOTIDE SEQUENCE [LARGE SCALE GENOMIC DNA]</scope>
    <source>
        <strain evidence="4">W97</strain>
    </source>
</reference>
<organism evidence="4">
    <name type="scientific">Rosellinia necatrix</name>
    <name type="common">White root-rot fungus</name>
    <dbReference type="NCBI Taxonomy" id="77044"/>
    <lineage>
        <taxon>Eukaryota</taxon>
        <taxon>Fungi</taxon>
        <taxon>Dikarya</taxon>
        <taxon>Ascomycota</taxon>
        <taxon>Pezizomycotina</taxon>
        <taxon>Sordariomycetes</taxon>
        <taxon>Xylariomycetidae</taxon>
        <taxon>Xylariales</taxon>
        <taxon>Xylariaceae</taxon>
        <taxon>Rosellinia</taxon>
    </lineage>
</organism>
<evidence type="ECO:0000259" key="3">
    <source>
        <dbReference type="PROSITE" id="PS50048"/>
    </source>
</evidence>
<dbReference type="PROSITE" id="PS50048">
    <property type="entry name" value="ZN2_CY6_FUNGAL_2"/>
    <property type="match status" value="1"/>
</dbReference>
<dbReference type="OMA" id="LLFWYVY"/>
<keyword evidence="1" id="KW-0539">Nucleus</keyword>
<dbReference type="InterPro" id="IPR050987">
    <property type="entry name" value="AtrR-like"/>
</dbReference>
<proteinExistence type="predicted"/>
<accession>A0A1S8A9N5</accession>
<dbReference type="EMBL" id="DF977495">
    <property type="protein sequence ID" value="GAW26798.1"/>
    <property type="molecule type" value="Genomic_DNA"/>
</dbReference>
<dbReference type="InterPro" id="IPR001138">
    <property type="entry name" value="Zn2Cys6_DnaBD"/>
</dbReference>
<dbReference type="GO" id="GO:0008270">
    <property type="term" value="F:zinc ion binding"/>
    <property type="evidence" value="ECO:0007669"/>
    <property type="project" value="InterPro"/>
</dbReference>
<sequence length="662" mass="73292">MPLKRGLERESCDFCFRRKIKCDRSSRAEKGCPTCSQCDLRQTPCTFECDDVRLQRRRKTSPKGGLPGAGRGTHTSIGATAEQEIGRDGWICASNLALGAGNNNLLPFYDGITISGQAPPGVSVGIGIQSPAASSSLPAFPEFEFDLSPEGVSFLDSIFLQSHDMVEPIVVPGNTPAQPLRLENELQNNQSTAPNPYCVPDIPLETLNTAIDAYFNFASLALPVLSKEGFMEDYRCYGSSPALVFAVACQGCPFIQATDKWAIQQRLASHFRETFLQARSAASTQHVVRLDDLEAFALMVDFEYESWGDINMPLQSELRNLLLTHDSLVVMTLQYRIEARFTTASGMLATLSRAAERQTLLFWYVYGQDAFRCLDSRAASRILDQDVDLSRQLDGHGSQSYFDAILGLAAIARKMARTLCGPLSRRKGVKHQDVDDLYRQLGDWHTAVCPPAFQVAPHSRVNSPQERTVYLYTEGNEFPPLHRAVVALLELNLFMQLEACVSRYGIEGRVSLMGQMVDMRVKYETLRAASRIVEVARSIEKFTASQQTSGSSVMYGMADLAPGIIRNICAGASTWISLRAREGLHSPVHEGAYLALRRTDYVLEDESITGLLQERAESWMVSITAARDVAATAISHRDTEPLIERLDQQLGTLKELSKRHGI</sequence>
<dbReference type="CDD" id="cd12148">
    <property type="entry name" value="fungal_TF_MHR"/>
    <property type="match status" value="1"/>
</dbReference>
<dbReference type="AlphaFoldDB" id="A0A1S8A9N5"/>
<evidence type="ECO:0000256" key="2">
    <source>
        <dbReference type="SAM" id="MobiDB-lite"/>
    </source>
</evidence>
<keyword evidence="5" id="KW-1185">Reference proteome</keyword>
<dbReference type="GO" id="GO:0000981">
    <property type="term" value="F:DNA-binding transcription factor activity, RNA polymerase II-specific"/>
    <property type="evidence" value="ECO:0007669"/>
    <property type="project" value="InterPro"/>
</dbReference>
<gene>
    <name evidence="4" type="ORF">SAMD00023353_5000320</name>
</gene>
<name>A0A1S8A9N5_ROSNE</name>
<evidence type="ECO:0000313" key="5">
    <source>
        <dbReference type="Proteomes" id="UP000054516"/>
    </source>
</evidence>
<dbReference type="CDD" id="cd00067">
    <property type="entry name" value="GAL4"/>
    <property type="match status" value="1"/>
</dbReference>
<protein>
    <submittedName>
        <fullName evidence="4">Putative fungal transcriptional regulatory</fullName>
    </submittedName>
</protein>
<dbReference type="Proteomes" id="UP000054516">
    <property type="component" value="Unassembled WGS sequence"/>
</dbReference>
<dbReference type="SUPFAM" id="SSF57701">
    <property type="entry name" value="Zn2/Cys6 DNA-binding domain"/>
    <property type="match status" value="1"/>
</dbReference>
<dbReference type="PANTHER" id="PTHR46910">
    <property type="entry name" value="TRANSCRIPTION FACTOR PDR1"/>
    <property type="match status" value="1"/>
</dbReference>
<evidence type="ECO:0000256" key="1">
    <source>
        <dbReference type="ARBA" id="ARBA00023242"/>
    </source>
</evidence>
<feature type="region of interest" description="Disordered" evidence="2">
    <location>
        <begin position="58"/>
        <end position="77"/>
    </location>
</feature>
<dbReference type="STRING" id="77044.A0A1S8A9N5"/>
<feature type="domain" description="Zn(2)-C6 fungal-type" evidence="3">
    <location>
        <begin position="11"/>
        <end position="47"/>
    </location>
</feature>
<evidence type="ECO:0000313" key="4">
    <source>
        <dbReference type="EMBL" id="GAW26798.1"/>
    </source>
</evidence>
<dbReference type="OrthoDB" id="4764644at2759"/>